<evidence type="ECO:0000313" key="3">
    <source>
        <dbReference type="EMBL" id="QPS07389.1"/>
    </source>
</evidence>
<evidence type="ECO:0000313" key="4">
    <source>
        <dbReference type="Proteomes" id="UP000594778"/>
    </source>
</evidence>
<dbReference type="AlphaFoldDB" id="A0A7T2S218"/>
<feature type="region of interest" description="Disordered" evidence="1">
    <location>
        <begin position="18"/>
        <end position="47"/>
    </location>
</feature>
<dbReference type="RefSeq" id="WP_183019681.1">
    <property type="nucleotide sequence ID" value="NZ_CP065668.1"/>
</dbReference>
<sequence>MKNATGILIALILTACGGGGGGGTENPPPVVNPNPEPGNGGNGTLTFDPPRLEATVMQAESLTLQVVGTASSSIQEQLNLRLEVTADFSPEVALEQLGARQYRARLKISESAASGTRSGFINVSLCRDAPAVCASPYPGSPWKLPYQLNIISTADNLKPLSKLDGASTWSNFQGNAGHTGYVATSKWLDPANFSLRWMRSKSTGADGSSSEMLTTGSHVVFNGGSGADQAIVALNEADGNVAWIRPLPFFGNPVLVAGHVVSQVRSFQSSLKTLDAATGAIVAEEKPVTTGRESSLWLTGDADSVYVGEQQRRVDAATATVRWMEPELPIFYQGERVDAVDAQHVYSMQKNVSAQAEASLVIKRREDGGRAIVLDDPQNIPYAFTEKAPSTTVLDGADRVLAARYGYSEITISSFSLSQKKRLWTMKKNFLSVPIVANGVVYLVFDPFRSGEPRQLHAYAGDSGALLWSMPLTGDNNPININGLTYQVVAVNNLIFISNLSAEKGNYTHAVDPATRKIVWQLPASGRLAVSDNGLLYIARPNKSLLAINLQ</sequence>
<name>A0A7T2S218_DELAC</name>
<dbReference type="PANTHER" id="PTHR34512">
    <property type="entry name" value="CELL SURFACE PROTEIN"/>
    <property type="match status" value="1"/>
</dbReference>
<protein>
    <submittedName>
        <fullName evidence="3">PQQ-binding-like beta-propeller repeat protein</fullName>
    </submittedName>
</protein>
<accession>A0A7T2S218</accession>
<dbReference type="SUPFAM" id="SSF50998">
    <property type="entry name" value="Quinoprotein alcohol dehydrogenase-like"/>
    <property type="match status" value="2"/>
</dbReference>
<feature type="domain" description="Pyrrolo-quinoline quinone repeat" evidence="2">
    <location>
        <begin position="228"/>
        <end position="444"/>
    </location>
</feature>
<dbReference type="Gene3D" id="2.130.10.10">
    <property type="entry name" value="YVTN repeat-like/Quinoprotein amine dehydrogenase"/>
    <property type="match status" value="2"/>
</dbReference>
<dbReference type="PROSITE" id="PS51257">
    <property type="entry name" value="PROKAR_LIPOPROTEIN"/>
    <property type="match status" value="1"/>
</dbReference>
<dbReference type="InterPro" id="IPR015943">
    <property type="entry name" value="WD40/YVTN_repeat-like_dom_sf"/>
</dbReference>
<dbReference type="InterPro" id="IPR011047">
    <property type="entry name" value="Quinoprotein_ADH-like_sf"/>
</dbReference>
<dbReference type="Pfam" id="PF13360">
    <property type="entry name" value="PQQ_2"/>
    <property type="match status" value="1"/>
</dbReference>
<evidence type="ECO:0000256" key="1">
    <source>
        <dbReference type="SAM" id="MobiDB-lite"/>
    </source>
</evidence>
<feature type="compositionally biased region" description="Pro residues" evidence="1">
    <location>
        <begin position="26"/>
        <end position="36"/>
    </location>
</feature>
<reference evidence="3 4" key="1">
    <citation type="submission" date="2020-12" db="EMBL/GenBank/DDBJ databases">
        <title>FDA dAtabase for Regulatory Grade micrObial Sequences (FDA-ARGOS): Supporting development and validation of Infectious Disease Dx tests.</title>
        <authorList>
            <person name="Sproer C."/>
            <person name="Gronow S."/>
            <person name="Severitt S."/>
            <person name="Schroder I."/>
            <person name="Tallon L."/>
            <person name="Sadzewicz L."/>
            <person name="Zhao X."/>
            <person name="Boylan J."/>
            <person name="Ott S."/>
            <person name="Bowen H."/>
            <person name="Vavikolanu K."/>
            <person name="Mehta A."/>
            <person name="Aluvathingal J."/>
            <person name="Nadendla S."/>
            <person name="Lowell S."/>
            <person name="Myers T."/>
            <person name="Yan Y."/>
            <person name="Sichtig H."/>
        </authorList>
    </citation>
    <scope>NUCLEOTIDE SEQUENCE [LARGE SCALE GENOMIC DNA]</scope>
    <source>
        <strain evidence="3 4">FDAARGOS_909</strain>
    </source>
</reference>
<dbReference type="PANTHER" id="PTHR34512:SF30">
    <property type="entry name" value="OUTER MEMBRANE PROTEIN ASSEMBLY FACTOR BAMB"/>
    <property type="match status" value="1"/>
</dbReference>
<dbReference type="InterPro" id="IPR002372">
    <property type="entry name" value="PQQ_rpt_dom"/>
</dbReference>
<proteinExistence type="predicted"/>
<dbReference type="Proteomes" id="UP000594778">
    <property type="component" value="Chromosome"/>
</dbReference>
<dbReference type="EMBL" id="CP065668">
    <property type="protein sequence ID" value="QPS07389.1"/>
    <property type="molecule type" value="Genomic_DNA"/>
</dbReference>
<organism evidence="3 4">
    <name type="scientific">Delftia acidovorans</name>
    <name type="common">Pseudomonas acidovorans</name>
    <name type="synonym">Comamonas acidovorans</name>
    <dbReference type="NCBI Taxonomy" id="80866"/>
    <lineage>
        <taxon>Bacteria</taxon>
        <taxon>Pseudomonadati</taxon>
        <taxon>Pseudomonadota</taxon>
        <taxon>Betaproteobacteria</taxon>
        <taxon>Burkholderiales</taxon>
        <taxon>Comamonadaceae</taxon>
        <taxon>Delftia</taxon>
    </lineage>
</organism>
<gene>
    <name evidence="3" type="ORF">I6G66_24400</name>
</gene>
<evidence type="ECO:0000259" key="2">
    <source>
        <dbReference type="Pfam" id="PF13360"/>
    </source>
</evidence>